<dbReference type="EMBL" id="GGEC01063730">
    <property type="protein sequence ID" value="MBX44214.1"/>
    <property type="molecule type" value="Transcribed_RNA"/>
</dbReference>
<dbReference type="InterPro" id="IPR008586">
    <property type="entry name" value="DUF868_pln"/>
</dbReference>
<dbReference type="AlphaFoldDB" id="A0A2P2NP82"/>
<proteinExistence type="predicted"/>
<organism evidence="1">
    <name type="scientific">Rhizophora mucronata</name>
    <name type="common">Asiatic mangrove</name>
    <dbReference type="NCBI Taxonomy" id="61149"/>
    <lineage>
        <taxon>Eukaryota</taxon>
        <taxon>Viridiplantae</taxon>
        <taxon>Streptophyta</taxon>
        <taxon>Embryophyta</taxon>
        <taxon>Tracheophyta</taxon>
        <taxon>Spermatophyta</taxon>
        <taxon>Magnoliopsida</taxon>
        <taxon>eudicotyledons</taxon>
        <taxon>Gunneridae</taxon>
        <taxon>Pentapetalae</taxon>
        <taxon>rosids</taxon>
        <taxon>fabids</taxon>
        <taxon>Malpighiales</taxon>
        <taxon>Rhizophoraceae</taxon>
        <taxon>Rhizophora</taxon>
    </lineage>
</organism>
<accession>A0A2P2NP82</accession>
<protein>
    <submittedName>
        <fullName evidence="1">Uncharacterized protein LOC105134078</fullName>
    </submittedName>
</protein>
<dbReference type="Pfam" id="PF05910">
    <property type="entry name" value="DUF868"/>
    <property type="match status" value="1"/>
</dbReference>
<evidence type="ECO:0000313" key="1">
    <source>
        <dbReference type="EMBL" id="MBX44214.1"/>
    </source>
</evidence>
<reference evidence="1" key="1">
    <citation type="submission" date="2018-02" db="EMBL/GenBank/DDBJ databases">
        <title>Rhizophora mucronata_Transcriptome.</title>
        <authorList>
            <person name="Meera S.P."/>
            <person name="Sreeshan A."/>
            <person name="Augustine A."/>
        </authorList>
    </citation>
    <scope>NUCLEOTIDE SEQUENCE</scope>
    <source>
        <tissue evidence="1">Leaf</tissue>
    </source>
</reference>
<dbReference type="PANTHER" id="PTHR31972">
    <property type="entry name" value="EXPRESSED PROTEIN"/>
    <property type="match status" value="1"/>
</dbReference>
<sequence>MSNQSSPFPSCFRPSAALALEEDLALARGSGKPNLSTSLYQTDLGLFSLTWSRTFFQGHSLHLQLHPIDDDNYRSPLSLSNLLSLSTVSFYLDIKSFAFWKKHGSKDLHFTDQEPCNTKAPRLQIFWDLSRAKFGSGPEAHSGYFIAVVVGREMVLLVGDLTKEAYRKTKAQRPPAERTTQVLVMRKEHVLGDRVYTTKTRFGGKNREISIDWSPSNESRLCFSIDKKRVLQIKRLKWKFRGNEKIEVDGVPIQVSWDVYNWLFDDMRNKHAVFTFRFETLDLEEEEEEKEVEKNAAAPWEQNWMSSGGFGTSVAELRKMRKSLLMMKTARSSSSSSISISSASSGCSSSVMEWASAEESELRGPGDFCLLVYAWKKK</sequence>
<name>A0A2P2NP82_RHIMU</name>
<dbReference type="PANTHER" id="PTHR31972:SF3">
    <property type="entry name" value="OS09G0416600 PROTEIN"/>
    <property type="match status" value="1"/>
</dbReference>